<feature type="compositionally biased region" description="Acidic residues" evidence="1">
    <location>
        <begin position="26"/>
        <end position="37"/>
    </location>
</feature>
<feature type="region of interest" description="Disordered" evidence="1">
    <location>
        <begin position="16"/>
        <end position="37"/>
    </location>
</feature>
<evidence type="ECO:0000313" key="2">
    <source>
        <dbReference type="EMBL" id="GAU33022.1"/>
    </source>
</evidence>
<protein>
    <submittedName>
        <fullName evidence="2">Uncharacterized protein</fullName>
    </submittedName>
</protein>
<sequence>MATKEDSLMELHEIIIESEGSNSNSEWDDSEEDPDYDDMLEETHRSFSNLSLKNKSKKRIVENKGMDSAMNSEVLEMNTPSVDGDSFDKVQKIIK</sequence>
<evidence type="ECO:0000256" key="1">
    <source>
        <dbReference type="SAM" id="MobiDB-lite"/>
    </source>
</evidence>
<feature type="non-terminal residue" evidence="2">
    <location>
        <position position="95"/>
    </location>
</feature>
<gene>
    <name evidence="2" type="ORF">TSUD_358890</name>
</gene>
<dbReference type="Proteomes" id="UP000242715">
    <property type="component" value="Unassembled WGS sequence"/>
</dbReference>
<evidence type="ECO:0000313" key="3">
    <source>
        <dbReference type="Proteomes" id="UP000242715"/>
    </source>
</evidence>
<name>A0A2Z6N892_TRISU</name>
<proteinExistence type="predicted"/>
<organism evidence="2 3">
    <name type="scientific">Trifolium subterraneum</name>
    <name type="common">Subterranean clover</name>
    <dbReference type="NCBI Taxonomy" id="3900"/>
    <lineage>
        <taxon>Eukaryota</taxon>
        <taxon>Viridiplantae</taxon>
        <taxon>Streptophyta</taxon>
        <taxon>Embryophyta</taxon>
        <taxon>Tracheophyta</taxon>
        <taxon>Spermatophyta</taxon>
        <taxon>Magnoliopsida</taxon>
        <taxon>eudicotyledons</taxon>
        <taxon>Gunneridae</taxon>
        <taxon>Pentapetalae</taxon>
        <taxon>rosids</taxon>
        <taxon>fabids</taxon>
        <taxon>Fabales</taxon>
        <taxon>Fabaceae</taxon>
        <taxon>Papilionoideae</taxon>
        <taxon>50 kb inversion clade</taxon>
        <taxon>NPAAA clade</taxon>
        <taxon>Hologalegina</taxon>
        <taxon>IRL clade</taxon>
        <taxon>Trifolieae</taxon>
        <taxon>Trifolium</taxon>
    </lineage>
</organism>
<dbReference type="AlphaFoldDB" id="A0A2Z6N892"/>
<accession>A0A2Z6N892</accession>
<keyword evidence="3" id="KW-1185">Reference proteome</keyword>
<reference evidence="3" key="1">
    <citation type="journal article" date="2017" name="Front. Plant Sci.">
        <title>Climate Clever Clovers: New Paradigm to Reduce the Environmental Footprint of Ruminants by Breeding Low Methanogenic Forages Utilizing Haplotype Variation.</title>
        <authorList>
            <person name="Kaur P."/>
            <person name="Appels R."/>
            <person name="Bayer P.E."/>
            <person name="Keeble-Gagnere G."/>
            <person name="Wang J."/>
            <person name="Hirakawa H."/>
            <person name="Shirasawa K."/>
            <person name="Vercoe P."/>
            <person name="Stefanova K."/>
            <person name="Durmic Z."/>
            <person name="Nichols P."/>
            <person name="Revell C."/>
            <person name="Isobe S.N."/>
            <person name="Edwards D."/>
            <person name="Erskine W."/>
        </authorList>
    </citation>
    <scope>NUCLEOTIDE SEQUENCE [LARGE SCALE GENOMIC DNA]</scope>
    <source>
        <strain evidence="3">cv. Daliak</strain>
    </source>
</reference>
<dbReference type="EMBL" id="DF973513">
    <property type="protein sequence ID" value="GAU33022.1"/>
    <property type="molecule type" value="Genomic_DNA"/>
</dbReference>